<accession>A0AAP0MTP7</accession>
<evidence type="ECO:0000313" key="3">
    <source>
        <dbReference type="EMBL" id="KAK9216115.1"/>
    </source>
</evidence>
<feature type="domain" description="Mei2-like C-terminal RNA recognition motif" evidence="2">
    <location>
        <begin position="255"/>
        <end position="366"/>
    </location>
</feature>
<dbReference type="EMBL" id="JBCGBO010000003">
    <property type="protein sequence ID" value="KAK9216115.1"/>
    <property type="molecule type" value="Genomic_DNA"/>
</dbReference>
<protein>
    <recommendedName>
        <fullName evidence="2">Mei2-like C-terminal RNA recognition motif domain-containing protein</fullName>
    </recommendedName>
</protein>
<proteinExistence type="predicted"/>
<keyword evidence="4" id="KW-1185">Reference proteome</keyword>
<feature type="compositionally biased region" description="Low complexity" evidence="1">
    <location>
        <begin position="48"/>
        <end position="59"/>
    </location>
</feature>
<dbReference type="SUPFAM" id="SSF54928">
    <property type="entry name" value="RNA-binding domain, RBD"/>
    <property type="match status" value="1"/>
</dbReference>
<dbReference type="InterPro" id="IPR007201">
    <property type="entry name" value="Mei2-like_Rrm_C"/>
</dbReference>
<organism evidence="3 4">
    <name type="scientific">Citrus x changshan-huyou</name>
    <dbReference type="NCBI Taxonomy" id="2935761"/>
    <lineage>
        <taxon>Eukaryota</taxon>
        <taxon>Viridiplantae</taxon>
        <taxon>Streptophyta</taxon>
        <taxon>Embryophyta</taxon>
        <taxon>Tracheophyta</taxon>
        <taxon>Spermatophyta</taxon>
        <taxon>Magnoliopsida</taxon>
        <taxon>eudicotyledons</taxon>
        <taxon>Gunneridae</taxon>
        <taxon>Pentapetalae</taxon>
        <taxon>rosids</taxon>
        <taxon>malvids</taxon>
        <taxon>Sapindales</taxon>
        <taxon>Rutaceae</taxon>
        <taxon>Aurantioideae</taxon>
        <taxon>Citrus</taxon>
    </lineage>
</organism>
<evidence type="ECO:0000313" key="4">
    <source>
        <dbReference type="Proteomes" id="UP001428341"/>
    </source>
</evidence>
<feature type="compositionally biased region" description="Low complexity" evidence="1">
    <location>
        <begin position="110"/>
        <end position="122"/>
    </location>
</feature>
<evidence type="ECO:0000259" key="2">
    <source>
        <dbReference type="Pfam" id="PF04059"/>
    </source>
</evidence>
<name>A0AAP0MTP7_9ROSI</name>
<gene>
    <name evidence="3" type="ORF">WN944_008122</name>
</gene>
<reference evidence="3 4" key="1">
    <citation type="submission" date="2024-05" db="EMBL/GenBank/DDBJ databases">
        <title>Haplotype-resolved chromosome-level genome assembly of Huyou (Citrus changshanensis).</title>
        <authorList>
            <person name="Miao C."/>
            <person name="Chen W."/>
            <person name="Wu Y."/>
            <person name="Wang L."/>
            <person name="Zhao S."/>
            <person name="Grierson D."/>
            <person name="Xu C."/>
            <person name="Chen K."/>
        </authorList>
    </citation>
    <scope>NUCLEOTIDE SEQUENCE [LARGE SCALE GENOMIC DNA]</scope>
    <source>
        <strain evidence="3">01-14</strain>
        <tissue evidence="3">Leaf</tissue>
    </source>
</reference>
<dbReference type="InterPro" id="IPR035979">
    <property type="entry name" value="RBD_domain_sf"/>
</dbReference>
<evidence type="ECO:0000256" key="1">
    <source>
        <dbReference type="SAM" id="MobiDB-lite"/>
    </source>
</evidence>
<dbReference type="AlphaFoldDB" id="A0AAP0MTP7"/>
<dbReference type="Pfam" id="PF04059">
    <property type="entry name" value="RRM_2"/>
    <property type="match status" value="1"/>
</dbReference>
<sequence length="425" mass="48287">MHYFITHHSTSDKLVLVQTLMQTAMKGLEREFYHMLKINGEYLDHESVSVSSSRASRASFSDLEDYEKKEEKRKTCEKTSALTPPPPPLPNPKLMKTKAQPWTHAPQPPSSKSELLTNTSTTTEADRQLLMRPVNSLNPHAKPFVPQPTKALFLPHHAPPALTHHFSSFQLHYPMNMNMMCLYHQPTTPIRSSYPYSYSYPKGNSNGEACDCHVQLLWSFSAPKEAATDDDTGKKKSVGDGDDGYYQVLLAGGETTLMIKNIPNRFKRHDLLQILDNHCWAENMKSKLHSDPCRSEYDFLYLPMDFCHGANLGYAFVNFTTSVAAVRFAKAFNKSRWEAQVPGNKKTCEISRAAIQGMDALKIHFQEKCFNCHTDSYLPVILAPPRDGWKRTRPTIVGRCINVGAAAPVYRRKSPLMMRRKCFKK</sequence>
<feature type="region of interest" description="Disordered" evidence="1">
    <location>
        <begin position="47"/>
        <end position="122"/>
    </location>
</feature>
<dbReference type="Proteomes" id="UP001428341">
    <property type="component" value="Unassembled WGS sequence"/>
</dbReference>
<feature type="compositionally biased region" description="Basic and acidic residues" evidence="1">
    <location>
        <begin position="66"/>
        <end position="77"/>
    </location>
</feature>
<dbReference type="Pfam" id="PF20669">
    <property type="entry name" value="Exo70_N"/>
    <property type="match status" value="1"/>
</dbReference>
<dbReference type="GO" id="GO:0003676">
    <property type="term" value="F:nucleic acid binding"/>
    <property type="evidence" value="ECO:0007669"/>
    <property type="project" value="InterPro"/>
</dbReference>
<dbReference type="InterPro" id="IPR012677">
    <property type="entry name" value="Nucleotide-bd_a/b_plait_sf"/>
</dbReference>
<comment type="caution">
    <text evidence="3">The sequence shown here is derived from an EMBL/GenBank/DDBJ whole genome shotgun (WGS) entry which is preliminary data.</text>
</comment>
<dbReference type="Gene3D" id="3.30.70.330">
    <property type="match status" value="1"/>
</dbReference>